<dbReference type="InterPro" id="IPR050649">
    <property type="entry name" value="Paired_Homeobox_TFs"/>
</dbReference>
<dbReference type="PANTHER" id="PTHR24329">
    <property type="entry name" value="HOMEOBOX PROTEIN ARISTALESS"/>
    <property type="match status" value="1"/>
</dbReference>
<keyword evidence="2 5" id="KW-0238">DNA-binding</keyword>
<accession>A0ABM4B511</accession>
<gene>
    <name evidence="10" type="primary">LOC100200211</name>
</gene>
<dbReference type="InterPro" id="IPR009057">
    <property type="entry name" value="Homeodomain-like_sf"/>
</dbReference>
<feature type="region of interest" description="Disordered" evidence="7">
    <location>
        <begin position="205"/>
        <end position="235"/>
    </location>
</feature>
<evidence type="ECO:0000313" key="10">
    <source>
        <dbReference type="RefSeq" id="XP_065643935.1"/>
    </source>
</evidence>
<dbReference type="Proteomes" id="UP001652625">
    <property type="component" value="Chromosome 01"/>
</dbReference>
<keyword evidence="4 5" id="KW-0539">Nucleus</keyword>
<evidence type="ECO:0000256" key="6">
    <source>
        <dbReference type="RuleBase" id="RU000682"/>
    </source>
</evidence>
<sequence length="318" mass="36425">MIVYNQSHNSKMPELQQEDNAAFDQNMNIDRKKHTSYSIRDILGLKEGIKSNGEASLGNSFVDAIPSTRSPQFPESDSVSSPESSRSPTSPSLRVQSLNIGGSISGDDCETLDSPTLDHDGALTSDEVSPTVLDTYRQQALSMPSKKRRYRTTFTTHQLDELERVFNRTHYPDIFLREEMAVKLGLTEARIQVWFQNRRAKWRKRNKSTSLSSPTSPPPLPQLNNYLKPYTPTQPSTPFNNSISNSLFLKSLNHPSQTEKFNRFNGNLSTKLEPWYENNIRYIHRNIYNYDSRSINNGYRLIDKDQPLSWWPVHGQPV</sequence>
<feature type="compositionally biased region" description="Low complexity" evidence="7">
    <location>
        <begin position="74"/>
        <end position="92"/>
    </location>
</feature>
<protein>
    <submittedName>
        <fullName evidence="10">Aristaless-related homeobox protein</fullName>
    </submittedName>
</protein>
<keyword evidence="3 5" id="KW-0371">Homeobox</keyword>
<dbReference type="PRINTS" id="PR00031">
    <property type="entry name" value="HTHREPRESSR"/>
</dbReference>
<evidence type="ECO:0000259" key="8">
    <source>
        <dbReference type="PROSITE" id="PS50071"/>
    </source>
</evidence>
<dbReference type="RefSeq" id="XP_065643935.1">
    <property type="nucleotide sequence ID" value="XM_065787863.1"/>
</dbReference>
<evidence type="ECO:0000256" key="5">
    <source>
        <dbReference type="PROSITE-ProRule" id="PRU00108"/>
    </source>
</evidence>
<dbReference type="GO" id="GO:0003677">
    <property type="term" value="F:DNA binding"/>
    <property type="evidence" value="ECO:0007669"/>
    <property type="project" value="UniProtKB-KW"/>
</dbReference>
<feature type="compositionally biased region" description="Polar residues" evidence="7">
    <location>
        <begin position="93"/>
        <end position="102"/>
    </location>
</feature>
<dbReference type="PROSITE" id="PS00027">
    <property type="entry name" value="HOMEOBOX_1"/>
    <property type="match status" value="1"/>
</dbReference>
<evidence type="ECO:0000256" key="4">
    <source>
        <dbReference type="ARBA" id="ARBA00023242"/>
    </source>
</evidence>
<reference evidence="9" key="1">
    <citation type="submission" date="2025-05" db="UniProtKB">
        <authorList>
            <consortium name="RefSeq"/>
        </authorList>
    </citation>
    <scope>NUCLEOTIDE SEQUENCE [LARGE SCALE GENOMIC DNA]</scope>
</reference>
<dbReference type="InterPro" id="IPR000047">
    <property type="entry name" value="HTH_motif"/>
</dbReference>
<dbReference type="SUPFAM" id="SSF46689">
    <property type="entry name" value="Homeodomain-like"/>
    <property type="match status" value="1"/>
</dbReference>
<dbReference type="Gene3D" id="1.10.10.60">
    <property type="entry name" value="Homeodomain-like"/>
    <property type="match status" value="1"/>
</dbReference>
<feature type="region of interest" description="Disordered" evidence="7">
    <location>
        <begin position="60"/>
        <end position="125"/>
    </location>
</feature>
<evidence type="ECO:0000256" key="3">
    <source>
        <dbReference type="ARBA" id="ARBA00023155"/>
    </source>
</evidence>
<comment type="subcellular location">
    <subcellularLocation>
        <location evidence="1 5 6">Nucleus</location>
    </subcellularLocation>
</comment>
<evidence type="ECO:0000256" key="1">
    <source>
        <dbReference type="ARBA" id="ARBA00004123"/>
    </source>
</evidence>
<evidence type="ECO:0000313" key="9">
    <source>
        <dbReference type="Proteomes" id="UP001652625"/>
    </source>
</evidence>
<evidence type="ECO:0000256" key="7">
    <source>
        <dbReference type="SAM" id="MobiDB-lite"/>
    </source>
</evidence>
<dbReference type="PROSITE" id="PS50071">
    <property type="entry name" value="HOMEOBOX_2"/>
    <property type="match status" value="1"/>
</dbReference>
<name>A0ABM4B511_HYDVU</name>
<dbReference type="SMART" id="SM00389">
    <property type="entry name" value="HOX"/>
    <property type="match status" value="1"/>
</dbReference>
<proteinExistence type="predicted"/>
<dbReference type="GeneID" id="100200211"/>
<dbReference type="CDD" id="cd00086">
    <property type="entry name" value="homeodomain"/>
    <property type="match status" value="1"/>
</dbReference>
<dbReference type="InterPro" id="IPR017970">
    <property type="entry name" value="Homeobox_CS"/>
</dbReference>
<dbReference type="InterPro" id="IPR001356">
    <property type="entry name" value="HD"/>
</dbReference>
<organism evidence="9 10">
    <name type="scientific">Hydra vulgaris</name>
    <name type="common">Hydra</name>
    <name type="synonym">Hydra attenuata</name>
    <dbReference type="NCBI Taxonomy" id="6087"/>
    <lineage>
        <taxon>Eukaryota</taxon>
        <taxon>Metazoa</taxon>
        <taxon>Cnidaria</taxon>
        <taxon>Hydrozoa</taxon>
        <taxon>Hydroidolina</taxon>
        <taxon>Anthoathecata</taxon>
        <taxon>Aplanulata</taxon>
        <taxon>Hydridae</taxon>
        <taxon>Hydra</taxon>
    </lineage>
</organism>
<feature type="domain" description="Homeobox" evidence="8">
    <location>
        <begin position="145"/>
        <end position="205"/>
    </location>
</feature>
<keyword evidence="9" id="KW-1185">Reference proteome</keyword>
<reference evidence="10" key="2">
    <citation type="submission" date="2025-08" db="UniProtKB">
        <authorList>
            <consortium name="RefSeq"/>
        </authorList>
    </citation>
    <scope>IDENTIFICATION</scope>
</reference>
<evidence type="ECO:0000256" key="2">
    <source>
        <dbReference type="ARBA" id="ARBA00023125"/>
    </source>
</evidence>
<dbReference type="PANTHER" id="PTHR24329:SF543">
    <property type="entry name" value="FI01017P-RELATED"/>
    <property type="match status" value="1"/>
</dbReference>
<feature type="DNA-binding region" description="Homeobox" evidence="5">
    <location>
        <begin position="147"/>
        <end position="206"/>
    </location>
</feature>
<dbReference type="Pfam" id="PF00046">
    <property type="entry name" value="Homeodomain"/>
    <property type="match status" value="1"/>
</dbReference>